<dbReference type="Gene3D" id="3.40.50.11940">
    <property type="match status" value="1"/>
</dbReference>
<dbReference type="NCBIfam" id="TIGR01866">
    <property type="entry name" value="cas_Csn2"/>
    <property type="match status" value="1"/>
</dbReference>
<dbReference type="Pfam" id="PF09711">
    <property type="entry name" value="Cas_Csn2"/>
    <property type="match status" value="1"/>
</dbReference>
<accession>A0A5P0ZKA1</accession>
<dbReference type="InterPro" id="IPR010146">
    <property type="entry name" value="CRISPR-assoc_prot_Csn2-typ"/>
</dbReference>
<dbReference type="OrthoDB" id="2310204at2"/>
<dbReference type="InterPro" id="IPR038600">
    <property type="entry name" value="Csn2_sf"/>
</dbReference>
<dbReference type="AlphaFoldDB" id="A0A5P0ZKA1"/>
<dbReference type="RefSeq" id="WP_153383955.1">
    <property type="nucleotide sequence ID" value="NZ_VDFM01000020.1"/>
</dbReference>
<organism evidence="1 2">
    <name type="scientific">Companilactobacillus mishanensis</name>
    <dbReference type="NCBI Taxonomy" id="2486008"/>
    <lineage>
        <taxon>Bacteria</taxon>
        <taxon>Bacillati</taxon>
        <taxon>Bacillota</taxon>
        <taxon>Bacilli</taxon>
        <taxon>Lactobacillales</taxon>
        <taxon>Lactobacillaceae</taxon>
        <taxon>Companilactobacillus</taxon>
    </lineage>
</organism>
<reference evidence="1 2" key="1">
    <citation type="journal article" date="2019" name="Syst. Appl. Microbiol.">
        <title>Polyphasic characterization of two novel Lactobacillus spp. isolated from blown salami packages: Description of Lactobacillus halodurans sp. nov. and Lactobacillus salsicarnum sp. nov.</title>
        <authorList>
            <person name="Schuster J.A."/>
            <person name="Klingl A."/>
            <person name="Vogel R.F."/>
            <person name="Ehrmann M.A."/>
        </authorList>
    </citation>
    <scope>NUCLEOTIDE SEQUENCE [LARGE SCALE GENOMIC DNA]</scope>
    <source>
        <strain evidence="1 2">TMW 1.2118</strain>
    </source>
</reference>
<evidence type="ECO:0000313" key="1">
    <source>
        <dbReference type="EMBL" id="MQS53509.1"/>
    </source>
</evidence>
<evidence type="ECO:0000313" key="2">
    <source>
        <dbReference type="Proteomes" id="UP000380386"/>
    </source>
</evidence>
<name>A0A5P0ZKA1_9LACO</name>
<dbReference type="EMBL" id="VDFM01000020">
    <property type="protein sequence ID" value="MQS53509.1"/>
    <property type="molecule type" value="Genomic_DNA"/>
</dbReference>
<dbReference type="Proteomes" id="UP000380386">
    <property type="component" value="Unassembled WGS sequence"/>
</dbReference>
<sequence>MSVDNSLTIFPYEPFKLDFGINILNFQNQDEYSKIIFNLYQLRDKIRLFDDPDQFMHFYVDNKLQKSTQKEMDFIGSLQTYSINSMPNLKLVYKKIAQSSNVEFKDAFEKINVELNELVFDAGCSFDGPFDYDSLSTFESILKFKSLKFDSGNWQNYYDKMLAVINFYKDFSEKRLLILHDLHKLLNLNQVNEMNDYLRSLKLTLISFESYEMISRTENLNCKVYSIDDDHMRFDY</sequence>
<proteinExistence type="predicted"/>
<protein>
    <submittedName>
        <fullName evidence="1">Type II-A CRISPR-associated protein Csn2</fullName>
    </submittedName>
</protein>
<comment type="caution">
    <text evidence="1">The sequence shown here is derived from an EMBL/GenBank/DDBJ whole genome shotgun (WGS) entry which is preliminary data.</text>
</comment>
<gene>
    <name evidence="1" type="primary">csn2</name>
    <name evidence="1" type="ORF">FHL02_10800</name>
</gene>